<dbReference type="InterPro" id="IPR027417">
    <property type="entry name" value="P-loop_NTPase"/>
</dbReference>
<dbReference type="InterPro" id="IPR050921">
    <property type="entry name" value="T4SS_GSP_E_ATPase"/>
</dbReference>
<name>A0A3D8JBX6_9HELI</name>
<protein>
    <recommendedName>
        <fullName evidence="2">Bacterial type II secretion system protein E domain-containing protein</fullName>
    </recommendedName>
</protein>
<dbReference type="Gene3D" id="3.30.450.90">
    <property type="match status" value="1"/>
</dbReference>
<gene>
    <name evidence="3" type="ORF">CQA57_00570</name>
</gene>
<evidence type="ECO:0000313" key="4">
    <source>
        <dbReference type="Proteomes" id="UP000256695"/>
    </source>
</evidence>
<dbReference type="PANTHER" id="PTHR30486">
    <property type="entry name" value="TWITCHING MOTILITY PROTEIN PILT"/>
    <property type="match status" value="1"/>
</dbReference>
<reference evidence="3 4" key="1">
    <citation type="submission" date="2018-04" db="EMBL/GenBank/DDBJ databases">
        <title>Novel Campyloabacter and Helicobacter Species and Strains.</title>
        <authorList>
            <person name="Mannion A.J."/>
            <person name="Shen Z."/>
            <person name="Fox J.G."/>
        </authorList>
    </citation>
    <scope>NUCLEOTIDE SEQUENCE [LARGE SCALE GENOMIC DNA]</scope>
    <source>
        <strain evidence="3 4">MIT 04-9362</strain>
    </source>
</reference>
<comment type="caution">
    <text evidence="3">The sequence shown here is derived from an EMBL/GenBank/DDBJ whole genome shotgun (WGS) entry which is preliminary data.</text>
</comment>
<organism evidence="3 4">
    <name type="scientific">Helicobacter anseris</name>
    <dbReference type="NCBI Taxonomy" id="375926"/>
    <lineage>
        <taxon>Bacteria</taxon>
        <taxon>Pseudomonadati</taxon>
        <taxon>Campylobacterota</taxon>
        <taxon>Epsilonproteobacteria</taxon>
        <taxon>Campylobacterales</taxon>
        <taxon>Helicobacteraceae</taxon>
        <taxon>Helicobacter</taxon>
    </lineage>
</organism>
<dbReference type="GO" id="GO:0016887">
    <property type="term" value="F:ATP hydrolysis activity"/>
    <property type="evidence" value="ECO:0007669"/>
    <property type="project" value="InterPro"/>
</dbReference>
<evidence type="ECO:0000256" key="1">
    <source>
        <dbReference type="ARBA" id="ARBA00006611"/>
    </source>
</evidence>
<proteinExistence type="inferred from homology"/>
<dbReference type="Pfam" id="PF00437">
    <property type="entry name" value="T2SSE"/>
    <property type="match status" value="1"/>
</dbReference>
<evidence type="ECO:0000313" key="3">
    <source>
        <dbReference type="EMBL" id="RDU74576.1"/>
    </source>
</evidence>
<evidence type="ECO:0000259" key="2">
    <source>
        <dbReference type="Pfam" id="PF00437"/>
    </source>
</evidence>
<comment type="similarity">
    <text evidence="1">Belongs to the GSP E family.</text>
</comment>
<dbReference type="Proteomes" id="UP000256695">
    <property type="component" value="Unassembled WGS sequence"/>
</dbReference>
<dbReference type="SUPFAM" id="SSF52540">
    <property type="entry name" value="P-loop containing nucleoside triphosphate hydrolases"/>
    <property type="match status" value="1"/>
</dbReference>
<dbReference type="RefSeq" id="WP_115578285.1">
    <property type="nucleotide sequence ID" value="NZ_NXLX01000001.1"/>
</dbReference>
<accession>A0A3D8JBX6</accession>
<dbReference type="OrthoDB" id="9805147at2"/>
<feature type="domain" description="Bacterial type II secretion system protein E" evidence="2">
    <location>
        <begin position="48"/>
        <end position="259"/>
    </location>
</feature>
<keyword evidence="4" id="KW-1185">Reference proteome</keyword>
<dbReference type="EMBL" id="NXLX01000001">
    <property type="protein sequence ID" value="RDU74576.1"/>
    <property type="molecule type" value="Genomic_DNA"/>
</dbReference>
<dbReference type="Gene3D" id="3.40.50.300">
    <property type="entry name" value="P-loop containing nucleotide triphosphate hydrolases"/>
    <property type="match status" value="1"/>
</dbReference>
<sequence>MQDLLEILEGLKQENISDIYVHSNQRLIIKSQDKLFEAQEISQETIKHFINTHFSKIQEQKIYEGIEQDISIKTQKYFYRIHAFLSQNLPALIFRVLPQRIWEILSYQEFFAIKELLDKKGLLLIAGATGSGKTSSANALLDFINTHFSKHIICIEDPIEFFHQNKQSIFTYREVGRDTQNFHSGILSAMRQDPDVIFVGELRDKEAILSALLAAQTGHLLIATIHAKDGTNALMRLLNADKEKLDDIAESLLAIITQQKLNYQDFIFEILLANSAIKNLIKEQKFHQIQNQIFLSQAEGMVSFQKSLELAKQRKENAK</sequence>
<dbReference type="AlphaFoldDB" id="A0A3D8JBX6"/>
<dbReference type="InterPro" id="IPR001482">
    <property type="entry name" value="T2SS/T4SS_dom"/>
</dbReference>
<dbReference type="PANTHER" id="PTHR30486:SF6">
    <property type="entry name" value="TYPE IV PILUS RETRACTATION ATPASE PILT"/>
    <property type="match status" value="1"/>
</dbReference>